<dbReference type="AlphaFoldDB" id="A0A9N8Z2T1"/>
<feature type="domain" description="SH3" evidence="5">
    <location>
        <begin position="164"/>
        <end position="219"/>
    </location>
</feature>
<evidence type="ECO:0000256" key="1">
    <source>
        <dbReference type="ARBA" id="ARBA00022443"/>
    </source>
</evidence>
<dbReference type="Gene3D" id="2.30.30.40">
    <property type="entry name" value="SH3 Domains"/>
    <property type="match status" value="1"/>
</dbReference>
<feature type="transmembrane region" description="Helical" evidence="3">
    <location>
        <begin position="74"/>
        <end position="94"/>
    </location>
</feature>
<keyword evidence="4" id="KW-0732">Signal</keyword>
<evidence type="ECO:0000256" key="4">
    <source>
        <dbReference type="SAM" id="SignalP"/>
    </source>
</evidence>
<dbReference type="EMBL" id="CAJVPV010000597">
    <property type="protein sequence ID" value="CAG8464737.1"/>
    <property type="molecule type" value="Genomic_DNA"/>
</dbReference>
<evidence type="ECO:0000259" key="5">
    <source>
        <dbReference type="PROSITE" id="PS50002"/>
    </source>
</evidence>
<organism evidence="6 7">
    <name type="scientific">Acaulospora morrowiae</name>
    <dbReference type="NCBI Taxonomy" id="94023"/>
    <lineage>
        <taxon>Eukaryota</taxon>
        <taxon>Fungi</taxon>
        <taxon>Fungi incertae sedis</taxon>
        <taxon>Mucoromycota</taxon>
        <taxon>Glomeromycotina</taxon>
        <taxon>Glomeromycetes</taxon>
        <taxon>Diversisporales</taxon>
        <taxon>Acaulosporaceae</taxon>
        <taxon>Acaulospora</taxon>
    </lineage>
</organism>
<proteinExistence type="predicted"/>
<evidence type="ECO:0000313" key="7">
    <source>
        <dbReference type="Proteomes" id="UP000789342"/>
    </source>
</evidence>
<feature type="transmembrane region" description="Helical" evidence="3">
    <location>
        <begin position="133"/>
        <end position="154"/>
    </location>
</feature>
<reference evidence="6" key="1">
    <citation type="submission" date="2021-06" db="EMBL/GenBank/DDBJ databases">
        <authorList>
            <person name="Kallberg Y."/>
            <person name="Tangrot J."/>
            <person name="Rosling A."/>
        </authorList>
    </citation>
    <scope>NUCLEOTIDE SEQUENCE</scope>
    <source>
        <strain evidence="6">CL551</strain>
    </source>
</reference>
<evidence type="ECO:0000256" key="3">
    <source>
        <dbReference type="SAM" id="Phobius"/>
    </source>
</evidence>
<dbReference type="PROSITE" id="PS50002">
    <property type="entry name" value="SH3"/>
    <property type="match status" value="1"/>
</dbReference>
<keyword evidence="3" id="KW-1133">Transmembrane helix</keyword>
<feature type="signal peptide" evidence="4">
    <location>
        <begin position="1"/>
        <end position="23"/>
    </location>
</feature>
<dbReference type="SUPFAM" id="SSF50044">
    <property type="entry name" value="SH3-domain"/>
    <property type="match status" value="1"/>
</dbReference>
<feature type="chain" id="PRO_5040191400" evidence="4">
    <location>
        <begin position="24"/>
        <end position="219"/>
    </location>
</feature>
<evidence type="ECO:0000256" key="2">
    <source>
        <dbReference type="PROSITE-ProRule" id="PRU00192"/>
    </source>
</evidence>
<comment type="caution">
    <text evidence="6">The sequence shown here is derived from an EMBL/GenBank/DDBJ whole genome shotgun (WGS) entry which is preliminary data.</text>
</comment>
<accession>A0A9N8Z2T1</accession>
<feature type="non-terminal residue" evidence="6">
    <location>
        <position position="219"/>
    </location>
</feature>
<dbReference type="Proteomes" id="UP000789342">
    <property type="component" value="Unassembled WGS sequence"/>
</dbReference>
<dbReference type="InterPro" id="IPR036028">
    <property type="entry name" value="SH3-like_dom_sf"/>
</dbReference>
<keyword evidence="3" id="KW-0812">Transmembrane</keyword>
<keyword evidence="7" id="KW-1185">Reference proteome</keyword>
<keyword evidence="1 2" id="KW-0728">SH3 domain</keyword>
<dbReference type="Pfam" id="PF00018">
    <property type="entry name" value="SH3_1"/>
    <property type="match status" value="1"/>
</dbReference>
<protein>
    <submittedName>
        <fullName evidence="6">6575_t:CDS:1</fullName>
    </submittedName>
</protein>
<dbReference type="OrthoDB" id="5983572at2759"/>
<gene>
    <name evidence="6" type="ORF">AMORRO_LOCUS1573</name>
</gene>
<keyword evidence="3" id="KW-0472">Membrane</keyword>
<evidence type="ECO:0000313" key="6">
    <source>
        <dbReference type="EMBL" id="CAG8464737.1"/>
    </source>
</evidence>
<name>A0A9N8Z2T1_9GLOM</name>
<dbReference type="InterPro" id="IPR001452">
    <property type="entry name" value="SH3_domain"/>
</dbReference>
<sequence>MNHEKYVLLLFLVNLASISSASTLCNQIVHSVSHVAFGNYLSFSSGTFLTFFSTPSKDDKSFSAKLKRLVIRTAVIQLMGVLALMTFMTTRFFILNSLQTPELLNGCSTVMYVFCVLNALTQIVPDSGYLSSALLLSGSFALGNVVHSAFYLIFPRKEWEVITTYEYKTQAQYDFKAEPENKNILSFTQGEVLDIVDKNGDLWIARKSNGTVGIIQSDY</sequence>